<sequence length="331" mass="38088">MEHSLHSIDCRWLLALYAVIPLSIALVALDVLLWNGWLLNEVLPDDPNDWPIWAVLFGLPHIIASMLTMADGEYLSYYRRTLLWPFCLFLFIAIAGHFGPQPLSYNLLFVFLAFYTIYHVLAQQLGLTLMMLGRRPDRLFTCWKWLAIMAGFAIYINVYGMRFLGDWALLGINGYQLMSLLAAGLCAGVLLLSWRLARLAKRGVGRWYLWANAAMLVSALVINEVGYTLFVILIPRVIHDLTAYSVYITHDRNRIRAGDGSWCYRLTHASGWSPFIVLPVSSLLVAYALNSYQHFAWINILILTLSFLHYYFEGFIWRGPNPHRQYVAFKR</sequence>
<feature type="transmembrane region" description="Helical" evidence="1">
    <location>
        <begin position="269"/>
        <end position="289"/>
    </location>
</feature>
<feature type="transmembrane region" description="Helical" evidence="1">
    <location>
        <begin position="295"/>
        <end position="312"/>
    </location>
</feature>
<reference evidence="2 3" key="1">
    <citation type="submission" date="2018-11" db="EMBL/GenBank/DDBJ databases">
        <authorList>
            <person name="Jang G.I."/>
            <person name="Hwang C.Y."/>
        </authorList>
    </citation>
    <scope>NUCLEOTIDE SEQUENCE [LARGE SCALE GENOMIC DNA]</scope>
    <source>
        <strain evidence="2 3">SSM26</strain>
    </source>
</reference>
<evidence type="ECO:0000313" key="2">
    <source>
        <dbReference type="EMBL" id="ROZ84696.1"/>
    </source>
</evidence>
<gene>
    <name evidence="2" type="ORF">EF096_09850</name>
</gene>
<feature type="transmembrane region" description="Helical" evidence="1">
    <location>
        <begin position="82"/>
        <end position="99"/>
    </location>
</feature>
<protein>
    <submittedName>
        <fullName evidence="2">Uncharacterized protein</fullName>
    </submittedName>
</protein>
<keyword evidence="1" id="KW-0472">Membrane</keyword>
<keyword evidence="1" id="KW-0812">Transmembrane</keyword>
<name>A0ABX9XI27_9PSED</name>
<feature type="transmembrane region" description="Helical" evidence="1">
    <location>
        <begin position="12"/>
        <end position="38"/>
    </location>
</feature>
<evidence type="ECO:0000256" key="1">
    <source>
        <dbReference type="SAM" id="Phobius"/>
    </source>
</evidence>
<accession>A0ABX9XI27</accession>
<dbReference type="EMBL" id="RKKU01000010">
    <property type="protein sequence ID" value="ROZ84696.1"/>
    <property type="molecule type" value="Genomic_DNA"/>
</dbReference>
<keyword evidence="3" id="KW-1185">Reference proteome</keyword>
<organism evidence="2 3">
    <name type="scientific">Pseudomonas neustonica</name>
    <dbReference type="NCBI Taxonomy" id="2487346"/>
    <lineage>
        <taxon>Bacteria</taxon>
        <taxon>Pseudomonadati</taxon>
        <taxon>Pseudomonadota</taxon>
        <taxon>Gammaproteobacteria</taxon>
        <taxon>Pseudomonadales</taxon>
        <taxon>Pseudomonadaceae</taxon>
        <taxon>Pseudomonas</taxon>
    </lineage>
</organism>
<dbReference type="Proteomes" id="UP000275199">
    <property type="component" value="Unassembled WGS sequence"/>
</dbReference>
<evidence type="ECO:0000313" key="3">
    <source>
        <dbReference type="Proteomes" id="UP000275199"/>
    </source>
</evidence>
<proteinExistence type="predicted"/>
<dbReference type="RefSeq" id="WP_123889452.1">
    <property type="nucleotide sequence ID" value="NZ_RKKU01000010.1"/>
</dbReference>
<keyword evidence="1" id="KW-1133">Transmembrane helix</keyword>
<feature type="transmembrane region" description="Helical" evidence="1">
    <location>
        <begin position="50"/>
        <end position="70"/>
    </location>
</feature>
<feature type="transmembrane region" description="Helical" evidence="1">
    <location>
        <begin position="105"/>
        <end position="121"/>
    </location>
</feature>
<comment type="caution">
    <text evidence="2">The sequence shown here is derived from an EMBL/GenBank/DDBJ whole genome shotgun (WGS) entry which is preliminary data.</text>
</comment>
<feature type="transmembrane region" description="Helical" evidence="1">
    <location>
        <begin position="167"/>
        <end position="192"/>
    </location>
</feature>
<feature type="transmembrane region" description="Helical" evidence="1">
    <location>
        <begin position="142"/>
        <end position="161"/>
    </location>
</feature>